<organism evidence="1 2">
    <name type="scientific">Oryzias melastigma</name>
    <name type="common">Marine medaka</name>
    <dbReference type="NCBI Taxonomy" id="30732"/>
    <lineage>
        <taxon>Eukaryota</taxon>
        <taxon>Metazoa</taxon>
        <taxon>Chordata</taxon>
        <taxon>Craniata</taxon>
        <taxon>Vertebrata</taxon>
        <taxon>Euteleostomi</taxon>
        <taxon>Actinopterygii</taxon>
        <taxon>Neopterygii</taxon>
        <taxon>Teleostei</taxon>
        <taxon>Neoteleostei</taxon>
        <taxon>Acanthomorphata</taxon>
        <taxon>Ovalentaria</taxon>
        <taxon>Atherinomorphae</taxon>
        <taxon>Beloniformes</taxon>
        <taxon>Adrianichthyidae</taxon>
        <taxon>Oryziinae</taxon>
        <taxon>Oryzias</taxon>
    </lineage>
</organism>
<protein>
    <submittedName>
        <fullName evidence="1">Uncharacterized protein</fullName>
    </submittedName>
</protein>
<accession>A0A834C3J6</accession>
<dbReference type="EMBL" id="WKFB01000461">
    <property type="protein sequence ID" value="KAF6722284.1"/>
    <property type="molecule type" value="Genomic_DNA"/>
</dbReference>
<reference evidence="1" key="1">
    <citation type="journal article" name="BMC Genomics">
        <title>Long-read sequencing and de novo genome assembly of marine medaka (Oryzias melastigma).</title>
        <authorList>
            <person name="Liang P."/>
            <person name="Saqib H.S.A."/>
            <person name="Ni X."/>
            <person name="Shen Y."/>
        </authorList>
    </citation>
    <scope>NUCLEOTIDE SEQUENCE</scope>
    <source>
        <strain evidence="1">Bigg-433</strain>
    </source>
</reference>
<dbReference type="AlphaFoldDB" id="A0A834C3J6"/>
<proteinExistence type="predicted"/>
<comment type="caution">
    <text evidence="1">The sequence shown here is derived from an EMBL/GenBank/DDBJ whole genome shotgun (WGS) entry which is preliminary data.</text>
</comment>
<evidence type="ECO:0000313" key="1">
    <source>
        <dbReference type="EMBL" id="KAF6722284.1"/>
    </source>
</evidence>
<gene>
    <name evidence="1" type="ORF">FQA47_014940</name>
</gene>
<sequence>MSRSGMFGYLNRHFGGGTVQKSVKQRPAVPDGTGSALSPSGGFYQFHGCASTGGGGISDRPLLQRTWQNRSMHHSQACFRTGVKREPASFSGHLEVGPWLRWRRGVEKS</sequence>
<name>A0A834C3J6_ORYME</name>
<dbReference type="Proteomes" id="UP000646548">
    <property type="component" value="Unassembled WGS sequence"/>
</dbReference>
<evidence type="ECO:0000313" key="2">
    <source>
        <dbReference type="Proteomes" id="UP000646548"/>
    </source>
</evidence>